<comment type="caution">
    <text evidence="1">The sequence shown here is derived from an EMBL/GenBank/DDBJ whole genome shotgun (WGS) entry which is preliminary data.</text>
</comment>
<name>A0ABQ1RY97_9MICO</name>
<dbReference type="Proteomes" id="UP000629365">
    <property type="component" value="Unassembled WGS sequence"/>
</dbReference>
<evidence type="ECO:0000313" key="2">
    <source>
        <dbReference type="Proteomes" id="UP000629365"/>
    </source>
</evidence>
<dbReference type="EMBL" id="BMCM01000004">
    <property type="protein sequence ID" value="GGD83203.1"/>
    <property type="molecule type" value="Genomic_DNA"/>
</dbReference>
<accession>A0ABQ1RY97</accession>
<evidence type="ECO:0000313" key="1">
    <source>
        <dbReference type="EMBL" id="GGD83203.1"/>
    </source>
</evidence>
<protein>
    <submittedName>
        <fullName evidence="1">Uncharacterized protein</fullName>
    </submittedName>
</protein>
<proteinExistence type="predicted"/>
<organism evidence="1 2">
    <name type="scientific">Microbacterium murale</name>
    <dbReference type="NCBI Taxonomy" id="1081040"/>
    <lineage>
        <taxon>Bacteria</taxon>
        <taxon>Bacillati</taxon>
        <taxon>Actinomycetota</taxon>
        <taxon>Actinomycetes</taxon>
        <taxon>Micrococcales</taxon>
        <taxon>Microbacteriaceae</taxon>
        <taxon>Microbacterium</taxon>
    </lineage>
</organism>
<sequence length="157" mass="17288">MAIDIDALIAEQKKYLESIEPVDVPVMLGGVLVTVRIPFVMPPVFTELTDKYPAVPGVAADMSLWFSLTNVTRNYPDISLIVGDDEDDLLVVRDKAVFYRWTEIYDSLSDEDKSNLRAAVWGMHIWEPAQKAKAAAKALPKDLPLSDLVDAAVAGVV</sequence>
<keyword evidence="2" id="KW-1185">Reference proteome</keyword>
<reference evidence="2" key="1">
    <citation type="journal article" date="2019" name="Int. J. Syst. Evol. Microbiol.">
        <title>The Global Catalogue of Microorganisms (GCM) 10K type strain sequencing project: providing services to taxonomists for standard genome sequencing and annotation.</title>
        <authorList>
            <consortium name="The Broad Institute Genomics Platform"/>
            <consortium name="The Broad Institute Genome Sequencing Center for Infectious Disease"/>
            <person name="Wu L."/>
            <person name="Ma J."/>
        </authorList>
    </citation>
    <scope>NUCLEOTIDE SEQUENCE [LARGE SCALE GENOMIC DNA]</scope>
    <source>
        <strain evidence="2">CCM 7640</strain>
    </source>
</reference>
<dbReference type="RefSeq" id="WP_188437143.1">
    <property type="nucleotide sequence ID" value="NZ_BMCM01000004.1"/>
</dbReference>
<gene>
    <name evidence="1" type="ORF">GCM10007269_27560</name>
</gene>